<feature type="compositionally biased region" description="Basic residues" evidence="1">
    <location>
        <begin position="136"/>
        <end position="149"/>
    </location>
</feature>
<dbReference type="InterPro" id="IPR036691">
    <property type="entry name" value="Endo/exonu/phosph_ase_sf"/>
</dbReference>
<feature type="transmembrane region" description="Helical" evidence="2">
    <location>
        <begin position="707"/>
        <end position="725"/>
    </location>
</feature>
<feature type="transmembrane region" description="Helical" evidence="2">
    <location>
        <begin position="411"/>
        <end position="432"/>
    </location>
</feature>
<keyword evidence="2" id="KW-0472">Membrane</keyword>
<dbReference type="KEGG" id="goe:100906237"/>
<keyword evidence="2" id="KW-0812">Transmembrane</keyword>
<evidence type="ECO:0000313" key="4">
    <source>
        <dbReference type="RefSeq" id="XP_003748520.1"/>
    </source>
</evidence>
<organism evidence="3 4">
    <name type="scientific">Galendromus occidentalis</name>
    <name type="common">western predatory mite</name>
    <dbReference type="NCBI Taxonomy" id="34638"/>
    <lineage>
        <taxon>Eukaryota</taxon>
        <taxon>Metazoa</taxon>
        <taxon>Ecdysozoa</taxon>
        <taxon>Arthropoda</taxon>
        <taxon>Chelicerata</taxon>
        <taxon>Arachnida</taxon>
        <taxon>Acari</taxon>
        <taxon>Parasitiformes</taxon>
        <taxon>Mesostigmata</taxon>
        <taxon>Gamasina</taxon>
        <taxon>Phytoseioidea</taxon>
        <taxon>Phytoseiidae</taxon>
        <taxon>Typhlodrominae</taxon>
        <taxon>Galendromus</taxon>
    </lineage>
</organism>
<evidence type="ECO:0000256" key="2">
    <source>
        <dbReference type="SAM" id="Phobius"/>
    </source>
</evidence>
<dbReference type="Gene3D" id="3.60.10.10">
    <property type="entry name" value="Endonuclease/exonuclease/phosphatase"/>
    <property type="match status" value="1"/>
</dbReference>
<feature type="compositionally biased region" description="Basic and acidic residues" evidence="1">
    <location>
        <begin position="21"/>
        <end position="34"/>
    </location>
</feature>
<protein>
    <submittedName>
        <fullName evidence="4">Uncharacterized protein LOC100906237</fullName>
    </submittedName>
</protein>
<sequence length="969" mass="108316">MGAAQSAEDTKQDAGAGAEAKAVDGVDVQKKDSGEAAVGDGAAGAMVLEKAEALMEPEKQMTEALKQSDLKKQVKTVVRTEQIVFECESPSYIKQLATRLAAYMDTCKAGDSGREAGKLFTGAIDKMIKNPTGKKQAQKSKKSANKSGKRSWFPCGQSNVKHVKKDVLEKSGAKEALDKLDLSKPALPAAAAGGWCPPCAPSNRSGELEKKTSGSKKSSKAKSGEGSKASSKKPSKIPGSDAAKAGRKPKGTKKVEEVKQVEEEIVEEVKQVDEEIVEEQVEEVEGLKKIEGSESFERDEKDEKVEEDWIYKSDPMHGYPQLGHPVVRALRKSSVHKLFQIDEGNATQYLFFEQFGVTTKPHGHRVLSVQSCRKKLGHSFVYSFDSTVFRLAIPQNYRERSFATLVFSRSASMLVIGALAPSVAVCIYVAATSRITTDKLFDRILDKFDVFINAFTFCVMRFHSHLGELNFPSRIAFAFAAYYSVIFLNVLQGEVVSSSQGSRIPESRCSYDYCANVDVKSLLRSRKDRGKDLAYSFVASESGTIGPQPPLRKCRRRKKELQEAHHSIAFGNETLLALLYLGRGICGRSDLMRIQANSIKSRGLLLEEGLSLEERSTQLCADFYVPWILRRALENSLFAFSFFDMQGGFNQKHDQREIEYWSRDDAQIRRVRLFLKENQQYLRKLYAKLRMSGSDGTTSLTLMSLKAFLFVTLILILISVVVLVLEKWRNLFLRLGSSSKLRTQSKWKCLIEEVFTDSDIKDGSVKPGAILANETWLMNEECPPQIPQCEWFGSNREEETGKHVKAGLGFLIPGDLGRVIALRTEIRGSEWISESVYVAHERGRQNGQLFEAMTEYLHQACSGETHVVIWCDMNAHINQFAEVENSRAYRKLRGMEIDEERLRTQISDHSLITAEFMIEMRNVLNISKAEGKPRAMVDRTGASIETKETLRKEMLGDRSAMYGTLGEQY</sequence>
<dbReference type="Proteomes" id="UP000694867">
    <property type="component" value="Unplaced"/>
</dbReference>
<proteinExistence type="predicted"/>
<evidence type="ECO:0000313" key="3">
    <source>
        <dbReference type="Proteomes" id="UP000694867"/>
    </source>
</evidence>
<gene>
    <name evidence="4" type="primary">LOC100906237</name>
</gene>
<accession>A0AAJ6QZ14</accession>
<dbReference type="GeneID" id="100906237"/>
<feature type="region of interest" description="Disordered" evidence="1">
    <location>
        <begin position="130"/>
        <end position="156"/>
    </location>
</feature>
<dbReference type="AlphaFoldDB" id="A0AAJ6QZ14"/>
<evidence type="ECO:0000256" key="1">
    <source>
        <dbReference type="SAM" id="MobiDB-lite"/>
    </source>
</evidence>
<keyword evidence="2" id="KW-1133">Transmembrane helix</keyword>
<reference evidence="4" key="1">
    <citation type="submission" date="2025-08" db="UniProtKB">
        <authorList>
            <consortium name="RefSeq"/>
        </authorList>
    </citation>
    <scope>IDENTIFICATION</scope>
</reference>
<name>A0AAJ6QZ14_9ACAR</name>
<keyword evidence="3" id="KW-1185">Reference proteome</keyword>
<dbReference type="RefSeq" id="XP_003748520.1">
    <property type="nucleotide sequence ID" value="XM_003748472.1"/>
</dbReference>
<feature type="region of interest" description="Disordered" evidence="1">
    <location>
        <begin position="190"/>
        <end position="257"/>
    </location>
</feature>
<feature type="region of interest" description="Disordered" evidence="1">
    <location>
        <begin position="1"/>
        <end position="42"/>
    </location>
</feature>